<reference evidence="1" key="3">
    <citation type="submission" date="2025-09" db="UniProtKB">
        <authorList>
            <consortium name="Ensembl"/>
        </authorList>
    </citation>
    <scope>IDENTIFICATION</scope>
</reference>
<reference evidence="1 2" key="1">
    <citation type="journal article" date="2012" name="Nature">
        <title>The genomic landscape of species divergence in Ficedula flycatchers.</title>
        <authorList>
            <person name="Ellegren H."/>
            <person name="Smeds L."/>
            <person name="Burri R."/>
            <person name="Olason P.I."/>
            <person name="Backstrom N."/>
            <person name="Kawakami T."/>
            <person name="Kunstner A."/>
            <person name="Makinen H."/>
            <person name="Nadachowska-Brzyska K."/>
            <person name="Qvarnstrom A."/>
            <person name="Uebbing S."/>
            <person name="Wolf J.B."/>
        </authorList>
    </citation>
    <scope>NUCLEOTIDE SEQUENCE [LARGE SCALE GENOMIC DNA]</scope>
</reference>
<dbReference type="Proteomes" id="UP000016665">
    <property type="component" value="Chromosome 25"/>
</dbReference>
<keyword evidence="2" id="KW-1185">Reference proteome</keyword>
<dbReference type="InterPro" id="IPR029375">
    <property type="entry name" value="CFAP141"/>
</dbReference>
<reference evidence="1" key="2">
    <citation type="submission" date="2025-08" db="UniProtKB">
        <authorList>
            <consortium name="Ensembl"/>
        </authorList>
    </citation>
    <scope>IDENTIFICATION</scope>
</reference>
<dbReference type="Ensembl" id="ENSFALT00000030094.1">
    <property type="protein sequence ID" value="ENSFALP00000029314.1"/>
    <property type="gene ID" value="ENSFALG00000027484.1"/>
</dbReference>
<name>A0A803W2V8_FICAL</name>
<dbReference type="AlphaFoldDB" id="A0A803W2V8"/>
<dbReference type="Pfam" id="PF15104">
    <property type="entry name" value="CFAP141"/>
    <property type="match status" value="1"/>
</dbReference>
<accession>A0A803W2V8</accession>
<proteinExistence type="predicted"/>
<evidence type="ECO:0000313" key="2">
    <source>
        <dbReference type="Proteomes" id="UP000016665"/>
    </source>
</evidence>
<dbReference type="GeneTree" id="ENSGT01140000285740"/>
<protein>
    <submittedName>
        <fullName evidence="1">Uncharacterized protein</fullName>
    </submittedName>
</protein>
<organism evidence="1 2">
    <name type="scientific">Ficedula albicollis</name>
    <name type="common">Collared flycatcher</name>
    <name type="synonym">Muscicapa albicollis</name>
    <dbReference type="NCBI Taxonomy" id="59894"/>
    <lineage>
        <taxon>Eukaryota</taxon>
        <taxon>Metazoa</taxon>
        <taxon>Chordata</taxon>
        <taxon>Craniata</taxon>
        <taxon>Vertebrata</taxon>
        <taxon>Euteleostomi</taxon>
        <taxon>Archelosauria</taxon>
        <taxon>Archosauria</taxon>
        <taxon>Dinosauria</taxon>
        <taxon>Saurischia</taxon>
        <taxon>Theropoda</taxon>
        <taxon>Coelurosauria</taxon>
        <taxon>Aves</taxon>
        <taxon>Neognathae</taxon>
        <taxon>Neoaves</taxon>
        <taxon>Telluraves</taxon>
        <taxon>Australaves</taxon>
        <taxon>Passeriformes</taxon>
        <taxon>Muscicapidae</taxon>
        <taxon>Ficedula</taxon>
    </lineage>
</organism>
<sequence length="91" mass="10069">PSVPHLRAASLVKLWGPQPSAAGGGCPLCPAPLRPGEQYLPGLMSWGCRSSAQPLCRQIRRDALCQLVLDEHLQHQQELRQQGKAFYVERL</sequence>
<evidence type="ECO:0000313" key="1">
    <source>
        <dbReference type="Ensembl" id="ENSFALP00000029314.1"/>
    </source>
</evidence>